<comment type="similarity">
    <text evidence="2">Belongs to the GOSR1 family.</text>
</comment>
<comment type="caution">
    <text evidence="11">The sequence shown here is derived from an EMBL/GenBank/DDBJ whole genome shotgun (WGS) entry which is preliminary data.</text>
</comment>
<dbReference type="GO" id="GO:0048219">
    <property type="term" value="P:inter-Golgi cisterna vesicle-mediated transport"/>
    <property type="evidence" value="ECO:0007669"/>
    <property type="project" value="TreeGrafter"/>
</dbReference>
<dbReference type="Pfam" id="PF12352">
    <property type="entry name" value="V-SNARE_C"/>
    <property type="match status" value="1"/>
</dbReference>
<gene>
    <name evidence="11" type="ORF">INT44_008504</name>
</gene>
<keyword evidence="3" id="KW-0813">Transport</keyword>
<evidence type="ECO:0000313" key="11">
    <source>
        <dbReference type="EMBL" id="KAG2181689.1"/>
    </source>
</evidence>
<dbReference type="GO" id="GO:0000139">
    <property type="term" value="C:Golgi membrane"/>
    <property type="evidence" value="ECO:0007669"/>
    <property type="project" value="UniProtKB-SubCell"/>
</dbReference>
<evidence type="ECO:0000313" key="12">
    <source>
        <dbReference type="Proteomes" id="UP000612746"/>
    </source>
</evidence>
<evidence type="ECO:0000256" key="2">
    <source>
        <dbReference type="ARBA" id="ARBA00008473"/>
    </source>
</evidence>
<accession>A0A8H7UJY0</accession>
<comment type="subcellular location">
    <subcellularLocation>
        <location evidence="1">Golgi apparatus membrane</location>
        <topology evidence="1">Single-pass type IV membrane protein</topology>
    </subcellularLocation>
</comment>
<keyword evidence="8 10" id="KW-0472">Membrane</keyword>
<dbReference type="Proteomes" id="UP000612746">
    <property type="component" value="Unassembled WGS sequence"/>
</dbReference>
<evidence type="ECO:0000256" key="3">
    <source>
        <dbReference type="ARBA" id="ARBA00022448"/>
    </source>
</evidence>
<evidence type="ECO:0000256" key="5">
    <source>
        <dbReference type="ARBA" id="ARBA00022927"/>
    </source>
</evidence>
<sequence>MIRTTRSSSNPPSPSLVPLMTTSIQDEEQDLSSLLPSQPSVTWDSLRKQARQLENEVETKLASLTKAGSNLRRKGAPESSGSSVAEVTDLEFETEELLKRLQNVITSMSEFLERPSATPNNPSMLHMLQRHKDIAFDYSKELRKVKASIRTAKDKADLLTQVRDEIRTFHNGGSTSDYMLTERNKIESSHRMTDMVLDQAYATRDDLGRQRNMLRGVNSRMGGVLGRLPGINTLISRINTRRKRDTVIMALVISMCTILIMLYWLRT</sequence>
<evidence type="ECO:0000256" key="4">
    <source>
        <dbReference type="ARBA" id="ARBA00022692"/>
    </source>
</evidence>
<dbReference type="PANTHER" id="PTHR21094:SF2">
    <property type="entry name" value="GOLGI SNAP RECEPTOR COMPLEX MEMBER 1"/>
    <property type="match status" value="1"/>
</dbReference>
<organism evidence="11 12">
    <name type="scientific">Umbelopsis vinacea</name>
    <dbReference type="NCBI Taxonomy" id="44442"/>
    <lineage>
        <taxon>Eukaryota</taxon>
        <taxon>Fungi</taxon>
        <taxon>Fungi incertae sedis</taxon>
        <taxon>Mucoromycota</taxon>
        <taxon>Mucoromycotina</taxon>
        <taxon>Umbelopsidomycetes</taxon>
        <taxon>Umbelopsidales</taxon>
        <taxon>Umbelopsidaceae</taxon>
        <taxon>Umbelopsis</taxon>
    </lineage>
</organism>
<proteinExistence type="inferred from homology"/>
<dbReference type="GO" id="GO:0006888">
    <property type="term" value="P:endoplasmic reticulum to Golgi vesicle-mediated transport"/>
    <property type="evidence" value="ECO:0007669"/>
    <property type="project" value="InterPro"/>
</dbReference>
<feature type="transmembrane region" description="Helical" evidence="10">
    <location>
        <begin position="246"/>
        <end position="265"/>
    </location>
</feature>
<dbReference type="GO" id="GO:0005484">
    <property type="term" value="F:SNAP receptor activity"/>
    <property type="evidence" value="ECO:0007669"/>
    <property type="project" value="TreeGrafter"/>
</dbReference>
<dbReference type="GO" id="GO:0006906">
    <property type="term" value="P:vesicle fusion"/>
    <property type="evidence" value="ECO:0007669"/>
    <property type="project" value="TreeGrafter"/>
</dbReference>
<reference evidence="11" key="1">
    <citation type="submission" date="2020-12" db="EMBL/GenBank/DDBJ databases">
        <title>Metabolic potential, ecology and presence of endohyphal bacteria is reflected in genomic diversity of Mucoromycotina.</title>
        <authorList>
            <person name="Muszewska A."/>
            <person name="Okrasinska A."/>
            <person name="Steczkiewicz K."/>
            <person name="Drgas O."/>
            <person name="Orlowska M."/>
            <person name="Perlinska-Lenart U."/>
            <person name="Aleksandrzak-Piekarczyk T."/>
            <person name="Szatraj K."/>
            <person name="Zielenkiewicz U."/>
            <person name="Pilsyk S."/>
            <person name="Malc E."/>
            <person name="Mieczkowski P."/>
            <person name="Kruszewska J.S."/>
            <person name="Biernat P."/>
            <person name="Pawlowska J."/>
        </authorList>
    </citation>
    <scope>NUCLEOTIDE SEQUENCE</scope>
    <source>
        <strain evidence="11">WA0000051536</strain>
    </source>
</reference>
<evidence type="ECO:0000256" key="1">
    <source>
        <dbReference type="ARBA" id="ARBA00004409"/>
    </source>
</evidence>
<name>A0A8H7UJY0_9FUNG</name>
<dbReference type="GO" id="GO:0005801">
    <property type="term" value="C:cis-Golgi network"/>
    <property type="evidence" value="ECO:0007669"/>
    <property type="project" value="InterPro"/>
</dbReference>
<evidence type="ECO:0000256" key="7">
    <source>
        <dbReference type="ARBA" id="ARBA00023034"/>
    </source>
</evidence>
<dbReference type="InterPro" id="IPR023601">
    <property type="entry name" value="Golgi_SNAP_su1"/>
</dbReference>
<dbReference type="GO" id="GO:0031201">
    <property type="term" value="C:SNARE complex"/>
    <property type="evidence" value="ECO:0007669"/>
    <property type="project" value="TreeGrafter"/>
</dbReference>
<feature type="region of interest" description="Disordered" evidence="9">
    <location>
        <begin position="68"/>
        <end position="87"/>
    </location>
</feature>
<keyword evidence="7" id="KW-0333">Golgi apparatus</keyword>
<dbReference type="OrthoDB" id="422156at2759"/>
<dbReference type="GO" id="GO:0005797">
    <property type="term" value="C:Golgi medial cisterna"/>
    <property type="evidence" value="ECO:0007669"/>
    <property type="project" value="TreeGrafter"/>
</dbReference>
<keyword evidence="5" id="KW-0653">Protein transport</keyword>
<dbReference type="AlphaFoldDB" id="A0A8H7UJY0"/>
<keyword evidence="4 10" id="KW-0812">Transmembrane</keyword>
<evidence type="ECO:0000256" key="9">
    <source>
        <dbReference type="SAM" id="MobiDB-lite"/>
    </source>
</evidence>
<dbReference type="PIRSF" id="PIRSF027109">
    <property type="entry name" value="Golgi_SNARE"/>
    <property type="match status" value="1"/>
</dbReference>
<keyword evidence="12" id="KW-1185">Reference proteome</keyword>
<evidence type="ECO:0008006" key="13">
    <source>
        <dbReference type="Google" id="ProtNLM"/>
    </source>
</evidence>
<keyword evidence="6 10" id="KW-1133">Transmembrane helix</keyword>
<evidence type="ECO:0000256" key="6">
    <source>
        <dbReference type="ARBA" id="ARBA00022989"/>
    </source>
</evidence>
<evidence type="ECO:0000256" key="10">
    <source>
        <dbReference type="SAM" id="Phobius"/>
    </source>
</evidence>
<protein>
    <recommendedName>
        <fullName evidence="13">Golgi SNAP receptor complex member 1</fullName>
    </recommendedName>
</protein>
<dbReference type="PANTHER" id="PTHR21094">
    <property type="entry name" value="GOS-28 SNARE- RELATED"/>
    <property type="match status" value="1"/>
</dbReference>
<dbReference type="EMBL" id="JAEPRA010000008">
    <property type="protein sequence ID" value="KAG2181689.1"/>
    <property type="molecule type" value="Genomic_DNA"/>
</dbReference>
<dbReference type="GO" id="GO:0015031">
    <property type="term" value="P:protein transport"/>
    <property type="evidence" value="ECO:0007669"/>
    <property type="project" value="UniProtKB-KW"/>
</dbReference>
<evidence type="ECO:0000256" key="8">
    <source>
        <dbReference type="ARBA" id="ARBA00023136"/>
    </source>
</evidence>